<dbReference type="Proteomes" id="UP000276133">
    <property type="component" value="Unassembled WGS sequence"/>
</dbReference>
<sequence length="626" mass="71569">MSTKDTTKLLAGLRTLMKDSKILNSIELSAYIIPSTDAHNSEYLSPKDKRRHFISNFSGSAGTALVTDKNALLWTDGRYFLQASQELDSNWILMKDGFPETPSIADWLCTNLPRNSNVGIDATLYQHDLYSNLDKKLCTHGLSLVNTKQNLVDLIWKNKPVLNFEPLLQIDSKYTGLSTKQKLEKIRSEMGKKSVFSSVVTSLDEVAWLLNIRGHDIPFGAVFFSYLIIDMDKIILFTKLSRFSEHLKSHLKEQDLTFEFFEYEDFYSYFQGYVSQELIKRQHRILLSSSSNHFIHSLVPNELIVEDLSILSKLKCVKNQSEIEAAKKIHIRDSVVLTDFLYKLDACFKGKSLIEEKVLNEHDLAEFLDKKRSEQEGFFACSFETICGFGSNGAIIHYKPKLDENNKKIEKNNFLLIDSGGHYSDMGTTDVTRTVYLGDISTCSKYKKECFTRVLKGHIQLAMRIFPNGTRPEHLDSFARQALWEVGLDYRHGTGHGVGALLNVHEVPVIANRKGVDIFVNENMIITDEPGYYETGNFGIRIENCNLTIKANTKYQNASNVDFITFEPLTLVPIQKDLVVKDLLNSEELNWLNSYHQRCFDIVGQELLVHNNNDAYEWLKEQTQPL</sequence>
<feature type="domain" description="Peptidase M24 C-terminal" evidence="6">
    <location>
        <begin position="563"/>
        <end position="626"/>
    </location>
</feature>
<evidence type="ECO:0000259" key="6">
    <source>
        <dbReference type="Pfam" id="PF16188"/>
    </source>
</evidence>
<dbReference type="InterPro" id="IPR032416">
    <property type="entry name" value="Peptidase_M24_C"/>
</dbReference>
<keyword evidence="7" id="KW-0031">Aminopeptidase</keyword>
<dbReference type="Pfam" id="PF16189">
    <property type="entry name" value="Creatinase_N_2"/>
    <property type="match status" value="1"/>
</dbReference>
<comment type="similarity">
    <text evidence="1">Belongs to the peptidase M24B family.</text>
</comment>
<name>A0A3M7Q487_BRAPC</name>
<keyword evidence="3" id="KW-0378">Hydrolase</keyword>
<dbReference type="PANTHER" id="PTHR43763:SF6">
    <property type="entry name" value="XAA-PRO AMINOPEPTIDASE 1"/>
    <property type="match status" value="1"/>
</dbReference>
<evidence type="ECO:0000259" key="5">
    <source>
        <dbReference type="Pfam" id="PF01321"/>
    </source>
</evidence>
<dbReference type="Pfam" id="PF00557">
    <property type="entry name" value="Peptidase_M24"/>
    <property type="match status" value="1"/>
</dbReference>
<dbReference type="InterPro" id="IPR036005">
    <property type="entry name" value="Creatinase/aminopeptidase-like"/>
</dbReference>
<dbReference type="FunFam" id="3.40.350.10:FF:000001">
    <property type="entry name" value="Putative xaa-Pro aminopeptidase 1"/>
    <property type="match status" value="1"/>
</dbReference>
<dbReference type="InterPro" id="IPR033740">
    <property type="entry name" value="Pept_M24B"/>
</dbReference>
<dbReference type="InterPro" id="IPR050422">
    <property type="entry name" value="X-Pro_aminopeptidase_P"/>
</dbReference>
<dbReference type="AlphaFoldDB" id="A0A3M7Q487"/>
<proteinExistence type="inferred from homology"/>
<dbReference type="SUPFAM" id="SSF55920">
    <property type="entry name" value="Creatinase/aminopeptidase"/>
    <property type="match status" value="1"/>
</dbReference>
<protein>
    <submittedName>
        <fullName evidence="7">Xaa-Pro aminopeptidase 1</fullName>
    </submittedName>
</protein>
<dbReference type="CDD" id="cd01085">
    <property type="entry name" value="APP"/>
    <property type="match status" value="1"/>
</dbReference>
<feature type="domain" description="Creatinase N-terminal" evidence="5">
    <location>
        <begin position="22"/>
        <end position="148"/>
    </location>
</feature>
<reference evidence="7 8" key="1">
    <citation type="journal article" date="2018" name="Sci. Rep.">
        <title>Genomic signatures of local adaptation to the degree of environmental predictability in rotifers.</title>
        <authorList>
            <person name="Franch-Gras L."/>
            <person name="Hahn C."/>
            <person name="Garcia-Roger E.M."/>
            <person name="Carmona M.J."/>
            <person name="Serra M."/>
            <person name="Gomez A."/>
        </authorList>
    </citation>
    <scope>NUCLEOTIDE SEQUENCE [LARGE SCALE GENOMIC DNA]</scope>
    <source>
        <strain evidence="7">HYR1</strain>
    </source>
</reference>
<evidence type="ECO:0000313" key="7">
    <source>
        <dbReference type="EMBL" id="RNA06073.1"/>
    </source>
</evidence>
<comment type="caution">
    <text evidence="7">The sequence shown here is derived from an EMBL/GenBank/DDBJ whole genome shotgun (WGS) entry which is preliminary data.</text>
</comment>
<dbReference type="Pfam" id="PF16188">
    <property type="entry name" value="Peptidase_M24_C"/>
    <property type="match status" value="1"/>
</dbReference>
<feature type="domain" description="Peptidase M24" evidence="4">
    <location>
        <begin position="354"/>
        <end position="545"/>
    </location>
</feature>
<evidence type="ECO:0000256" key="3">
    <source>
        <dbReference type="ARBA" id="ARBA00022801"/>
    </source>
</evidence>
<dbReference type="GO" id="GO:0046872">
    <property type="term" value="F:metal ion binding"/>
    <property type="evidence" value="ECO:0007669"/>
    <property type="project" value="UniProtKB-KW"/>
</dbReference>
<evidence type="ECO:0000256" key="1">
    <source>
        <dbReference type="ARBA" id="ARBA00008766"/>
    </source>
</evidence>
<gene>
    <name evidence="7" type="ORF">BpHYR1_032851</name>
</gene>
<dbReference type="STRING" id="10195.A0A3M7Q487"/>
<dbReference type="Pfam" id="PF01321">
    <property type="entry name" value="Creatinase_N"/>
    <property type="match status" value="1"/>
</dbReference>
<dbReference type="OrthoDB" id="9995434at2759"/>
<evidence type="ECO:0000259" key="4">
    <source>
        <dbReference type="Pfam" id="PF00557"/>
    </source>
</evidence>
<dbReference type="InterPro" id="IPR029149">
    <property type="entry name" value="Creatin/AminoP/Spt16_N"/>
</dbReference>
<dbReference type="PANTHER" id="PTHR43763">
    <property type="entry name" value="XAA-PRO AMINOPEPTIDASE 1"/>
    <property type="match status" value="1"/>
</dbReference>
<dbReference type="InterPro" id="IPR000994">
    <property type="entry name" value="Pept_M24"/>
</dbReference>
<keyword evidence="8" id="KW-1185">Reference proteome</keyword>
<keyword evidence="2" id="KW-0479">Metal-binding</keyword>
<dbReference type="EMBL" id="REGN01007503">
    <property type="protein sequence ID" value="RNA06073.1"/>
    <property type="molecule type" value="Genomic_DNA"/>
</dbReference>
<dbReference type="Gene3D" id="3.40.350.10">
    <property type="entry name" value="Creatinase/prolidase N-terminal domain"/>
    <property type="match status" value="2"/>
</dbReference>
<accession>A0A3M7Q487</accession>
<organism evidence="7 8">
    <name type="scientific">Brachionus plicatilis</name>
    <name type="common">Marine rotifer</name>
    <name type="synonym">Brachionus muelleri</name>
    <dbReference type="NCBI Taxonomy" id="10195"/>
    <lineage>
        <taxon>Eukaryota</taxon>
        <taxon>Metazoa</taxon>
        <taxon>Spiralia</taxon>
        <taxon>Gnathifera</taxon>
        <taxon>Rotifera</taxon>
        <taxon>Eurotatoria</taxon>
        <taxon>Monogononta</taxon>
        <taxon>Pseudotrocha</taxon>
        <taxon>Ploima</taxon>
        <taxon>Brachionidae</taxon>
        <taxon>Brachionus</taxon>
    </lineage>
</organism>
<evidence type="ECO:0000256" key="2">
    <source>
        <dbReference type="ARBA" id="ARBA00022723"/>
    </source>
</evidence>
<dbReference type="Gene3D" id="3.90.230.10">
    <property type="entry name" value="Creatinase/methionine aminopeptidase superfamily"/>
    <property type="match status" value="1"/>
</dbReference>
<dbReference type="FunFam" id="3.90.230.10:FF:000004">
    <property type="entry name" value="xaa-Pro aminopeptidase 1 isoform X1"/>
    <property type="match status" value="1"/>
</dbReference>
<dbReference type="GO" id="GO:0070006">
    <property type="term" value="F:metalloaminopeptidase activity"/>
    <property type="evidence" value="ECO:0007669"/>
    <property type="project" value="InterPro"/>
</dbReference>
<evidence type="ECO:0000313" key="8">
    <source>
        <dbReference type="Proteomes" id="UP000276133"/>
    </source>
</evidence>
<keyword evidence="7" id="KW-0645">Protease</keyword>
<dbReference type="InterPro" id="IPR000587">
    <property type="entry name" value="Creatinase_N"/>
</dbReference>
<dbReference type="SUPFAM" id="SSF53092">
    <property type="entry name" value="Creatinase/prolidase N-terminal domain"/>
    <property type="match status" value="1"/>
</dbReference>
<dbReference type="GO" id="GO:0005737">
    <property type="term" value="C:cytoplasm"/>
    <property type="evidence" value="ECO:0007669"/>
    <property type="project" value="UniProtKB-ARBA"/>
</dbReference>